<feature type="non-terminal residue" evidence="2">
    <location>
        <position position="184"/>
    </location>
</feature>
<dbReference type="PROSITE" id="PS50835">
    <property type="entry name" value="IG_LIKE"/>
    <property type="match status" value="1"/>
</dbReference>
<dbReference type="EMBL" id="JAHRIO010081509">
    <property type="protein sequence ID" value="MEQ2185452.1"/>
    <property type="molecule type" value="Genomic_DNA"/>
</dbReference>
<name>A0ABV0PQC3_9TELE</name>
<dbReference type="Pfam" id="PF07654">
    <property type="entry name" value="C1-set"/>
    <property type="match status" value="1"/>
</dbReference>
<evidence type="ECO:0000313" key="2">
    <source>
        <dbReference type="EMBL" id="MEQ2185452.1"/>
    </source>
</evidence>
<keyword evidence="3" id="KW-1185">Reference proteome</keyword>
<evidence type="ECO:0000259" key="1">
    <source>
        <dbReference type="PROSITE" id="PS50835"/>
    </source>
</evidence>
<comment type="caution">
    <text evidence="2">The sequence shown here is derived from an EMBL/GenBank/DDBJ whole genome shotgun (WGS) entry which is preliminary data.</text>
</comment>
<protein>
    <recommendedName>
        <fullName evidence="1">Ig-like domain-containing protein</fullName>
    </recommendedName>
</protein>
<dbReference type="SUPFAM" id="SSF48726">
    <property type="entry name" value="Immunoglobulin"/>
    <property type="match status" value="2"/>
</dbReference>
<sequence>MTESLLKATCLVHTTFDAKVTWLSDKSNKLSDTMKQVSNTTHISSEVTLSSSEWKQLKTITCRAEHKCFSSMEKTVNVAGPSGTPPQIKIRRSFPELVKEDCAIFQCDISQDSSQDLYVTFQSNGRDILEGQYVDLPEGPGPHSVSINFLVPRNVWKTDTDFTCTVNQGFSSSSIKSDTISNIF</sequence>
<evidence type="ECO:0000313" key="3">
    <source>
        <dbReference type="Proteomes" id="UP001476798"/>
    </source>
</evidence>
<dbReference type="InterPro" id="IPR007110">
    <property type="entry name" value="Ig-like_dom"/>
</dbReference>
<dbReference type="Gene3D" id="2.60.40.10">
    <property type="entry name" value="Immunoglobulins"/>
    <property type="match status" value="2"/>
</dbReference>
<feature type="domain" description="Ig-like" evidence="1">
    <location>
        <begin position="1"/>
        <end position="79"/>
    </location>
</feature>
<dbReference type="InterPro" id="IPR003597">
    <property type="entry name" value="Ig_C1-set"/>
</dbReference>
<reference evidence="2 3" key="1">
    <citation type="submission" date="2021-06" db="EMBL/GenBank/DDBJ databases">
        <authorList>
            <person name="Palmer J.M."/>
        </authorList>
    </citation>
    <scope>NUCLEOTIDE SEQUENCE [LARGE SCALE GENOMIC DNA]</scope>
    <source>
        <strain evidence="2 3">GA_2019</strain>
        <tissue evidence="2">Muscle</tissue>
    </source>
</reference>
<gene>
    <name evidence="2" type="ORF">GOODEAATRI_018293</name>
</gene>
<proteinExistence type="predicted"/>
<accession>A0ABV0PQC3</accession>
<dbReference type="InterPro" id="IPR013783">
    <property type="entry name" value="Ig-like_fold"/>
</dbReference>
<dbReference type="InterPro" id="IPR036179">
    <property type="entry name" value="Ig-like_dom_sf"/>
</dbReference>
<organism evidence="2 3">
    <name type="scientific">Goodea atripinnis</name>
    <dbReference type="NCBI Taxonomy" id="208336"/>
    <lineage>
        <taxon>Eukaryota</taxon>
        <taxon>Metazoa</taxon>
        <taxon>Chordata</taxon>
        <taxon>Craniata</taxon>
        <taxon>Vertebrata</taxon>
        <taxon>Euteleostomi</taxon>
        <taxon>Actinopterygii</taxon>
        <taxon>Neopterygii</taxon>
        <taxon>Teleostei</taxon>
        <taxon>Neoteleostei</taxon>
        <taxon>Acanthomorphata</taxon>
        <taxon>Ovalentaria</taxon>
        <taxon>Atherinomorphae</taxon>
        <taxon>Cyprinodontiformes</taxon>
        <taxon>Goodeidae</taxon>
        <taxon>Goodea</taxon>
    </lineage>
</organism>
<dbReference type="Proteomes" id="UP001476798">
    <property type="component" value="Unassembled WGS sequence"/>
</dbReference>